<evidence type="ECO:0000313" key="3">
    <source>
        <dbReference type="Proteomes" id="UP000473278"/>
    </source>
</evidence>
<dbReference type="RefSeq" id="WP_165142366.1">
    <property type="nucleotide sequence ID" value="NZ_JAALLT010000003.1"/>
</dbReference>
<keyword evidence="1" id="KW-0812">Transmembrane</keyword>
<keyword evidence="1" id="KW-0472">Membrane</keyword>
<reference evidence="2 3" key="1">
    <citation type="submission" date="2020-02" db="EMBL/GenBank/DDBJ databases">
        <title>Balneolaceae bacterium YR4-1, complete genome.</title>
        <authorList>
            <person name="Li Y."/>
            <person name="Wu S."/>
        </authorList>
    </citation>
    <scope>NUCLEOTIDE SEQUENCE [LARGE SCALE GENOMIC DNA]</scope>
    <source>
        <strain evidence="2 3">YR4-1</strain>
    </source>
</reference>
<sequence length="111" mass="13569">MHDTYDSQQKERYQSYLKIHLKKEQFDLPIAEKIKALKKRDRTKWWHLLINFAAILFFGYSFFYDITQLGDTFLYIIVGVFVINMGLILYQKKQINELIEFLRWKKEHDSD</sequence>
<organism evidence="2 3">
    <name type="scientific">Halalkalibaculum roseum</name>
    <dbReference type="NCBI Taxonomy" id="2709311"/>
    <lineage>
        <taxon>Bacteria</taxon>
        <taxon>Pseudomonadati</taxon>
        <taxon>Balneolota</taxon>
        <taxon>Balneolia</taxon>
        <taxon>Balneolales</taxon>
        <taxon>Balneolaceae</taxon>
        <taxon>Halalkalibaculum</taxon>
    </lineage>
</organism>
<feature type="transmembrane region" description="Helical" evidence="1">
    <location>
        <begin position="72"/>
        <end position="90"/>
    </location>
</feature>
<evidence type="ECO:0000256" key="1">
    <source>
        <dbReference type="SAM" id="Phobius"/>
    </source>
</evidence>
<gene>
    <name evidence="2" type="ORF">G3570_11335</name>
</gene>
<dbReference type="Proteomes" id="UP000473278">
    <property type="component" value="Unassembled WGS sequence"/>
</dbReference>
<accession>A0A6M1SPD0</accession>
<dbReference type="AlphaFoldDB" id="A0A6M1SPD0"/>
<comment type="caution">
    <text evidence="2">The sequence shown here is derived from an EMBL/GenBank/DDBJ whole genome shotgun (WGS) entry which is preliminary data.</text>
</comment>
<feature type="transmembrane region" description="Helical" evidence="1">
    <location>
        <begin position="45"/>
        <end position="66"/>
    </location>
</feature>
<keyword evidence="1" id="KW-1133">Transmembrane helix</keyword>
<keyword evidence="3" id="KW-1185">Reference proteome</keyword>
<protein>
    <submittedName>
        <fullName evidence="2">Uncharacterized protein</fullName>
    </submittedName>
</protein>
<proteinExistence type="predicted"/>
<name>A0A6M1SPD0_9BACT</name>
<dbReference type="EMBL" id="JAALLT010000003">
    <property type="protein sequence ID" value="NGP77231.1"/>
    <property type="molecule type" value="Genomic_DNA"/>
</dbReference>
<evidence type="ECO:0000313" key="2">
    <source>
        <dbReference type="EMBL" id="NGP77231.1"/>
    </source>
</evidence>